<gene>
    <name evidence="1" type="ORF">RCFBP_mp10605</name>
</gene>
<organism evidence="1">
    <name type="scientific">Ralstonia solanacearum CFBP2957</name>
    <dbReference type="NCBI Taxonomy" id="859656"/>
    <lineage>
        <taxon>Bacteria</taxon>
        <taxon>Pseudomonadati</taxon>
        <taxon>Pseudomonadota</taxon>
        <taxon>Betaproteobacteria</taxon>
        <taxon>Burkholderiales</taxon>
        <taxon>Burkholderiaceae</taxon>
        <taxon>Ralstonia</taxon>
        <taxon>Ralstonia solanacearum species complex</taxon>
    </lineage>
</organism>
<geneLocation type="plasmid" evidence="1">
    <name>RCFBPv3_mp</name>
</geneLocation>
<dbReference type="AlphaFoldDB" id="D8P3A6"/>
<reference evidence="1" key="2">
    <citation type="submission" date="2010-02" db="EMBL/GenBank/DDBJ databases">
        <authorList>
            <person name="Genoscope - CEA"/>
        </authorList>
    </citation>
    <scope>NUCLEOTIDE SEQUENCE</scope>
    <source>
        <strain evidence="1">CFBP2957</strain>
        <plasmid evidence="1">RCFBPv3_mp</plasmid>
    </source>
</reference>
<dbReference type="EMBL" id="FP885907">
    <property type="protein sequence ID" value="CBJ53392.1"/>
    <property type="molecule type" value="Genomic_DNA"/>
</dbReference>
<sequence>MASCFNSETGFKHVSAGPIRLLKNLPVALTLNQETAPLRSRESGMIFTI</sequence>
<name>D8P3A6_RALSL</name>
<proteinExistence type="predicted"/>
<evidence type="ECO:0000313" key="1">
    <source>
        <dbReference type="EMBL" id="CBJ53392.1"/>
    </source>
</evidence>
<keyword evidence="1" id="KW-0614">Plasmid</keyword>
<reference evidence="1" key="1">
    <citation type="journal article" date="2010" name="BMC Genomics">
        <title>Genomes of three tomato pathogens within the Ralstonia solanacearum species complex reveal significant evolutionary divergence.</title>
        <authorList>
            <person name="Remenant B."/>
            <person name="Coupat-Goutaland B."/>
            <person name="Guidot A."/>
            <person name="Cellier G."/>
            <person name="Wicker E."/>
            <person name="Allen C."/>
            <person name="Fegan M."/>
            <person name="Pruvost O."/>
            <person name="Elbaz M."/>
            <person name="Calteau A."/>
            <person name="Salvignol G."/>
            <person name="Mornico D."/>
            <person name="Mangenot S."/>
            <person name="Barbe V."/>
            <person name="Medigue C."/>
            <person name="Prior P."/>
        </authorList>
    </citation>
    <scope>NUCLEOTIDE SEQUENCE [LARGE SCALE GENOMIC DNA]</scope>
    <source>
        <strain evidence="1">CFBP2957</strain>
        <plasmid evidence="1">RCFBPv3_mp</plasmid>
    </source>
</reference>
<accession>D8P3A6</accession>
<protein>
    <submittedName>
        <fullName evidence="1">Uncharacterized protein</fullName>
    </submittedName>
</protein>